<keyword evidence="12" id="KW-0539">Nucleus</keyword>
<feature type="domain" description="Nucleoporin NSP1-like C-terminal" evidence="14">
    <location>
        <begin position="655"/>
        <end position="762"/>
    </location>
</feature>
<dbReference type="PANTHER" id="PTHR12084">
    <property type="entry name" value="NUCLEAR PORE GLYCOPROTEIN P62-RELATED"/>
    <property type="match status" value="1"/>
</dbReference>
<dbReference type="AlphaFoldDB" id="A0A210R4K2"/>
<dbReference type="GO" id="GO:0006405">
    <property type="term" value="P:RNA export from nucleus"/>
    <property type="evidence" value="ECO:0007669"/>
    <property type="project" value="TreeGrafter"/>
</dbReference>
<keyword evidence="16" id="KW-1185">Reference proteome</keyword>
<name>A0A210R4K2_MIZYE</name>
<dbReference type="Pfam" id="PF00335">
    <property type="entry name" value="Tetraspanin"/>
    <property type="match status" value="1"/>
</dbReference>
<dbReference type="STRING" id="6573.A0A210R4K2"/>
<sequence>MPVKRSEGGVGSGPQELLSSLIRSVPIRYQPNKHLQIKKKKERKKTVSAERRTPFPVHKVSVSGVSSIAGGTALGVGVWYSMDKLFIADIIGTDLFSAASYLFVFCGACIVILAFVGCAATVFESKKMLILYLFLVILILIVFLSAAIIAAVFQGELTSSLVSRMQTTMKNSYGNQVNSNEENRRITEAWNFAQKTLRCCAVNDNGYGIYRETQWYRDQVGQAIDLSQVNFIPISCCVYLEHRQKYQNADLCQRNPYGPPNNPDPNSSKNDHMYYEGCLTAAKNFGEENAGVILAIGFGFSIVFIAGIVLSILLLRQMSEFDPVSTKTSLQVSEIAFEVFDRNNYMKIPSMFGGGQQTPSGAGFAFSATPSTQASATGGFKFGTPAAASTPAAGFNFGQQASTTTTPATGFNFGTATAGTAAPTAAPTATPGGTGFAFNTPVATSATGISQPTADATPGFNFATTISSTTSTNTAGTSGGLNLQAGGAPGLLSTPTGLLGTPAGLLSTPATQSTGILGASTAAPGLTLGGSTAAAGLTLGGSNAAPGLTLGGSTATPGLILGGSTAVTAGLTLGSNTPASTGLTLGGSTAAPGLTLGSNNPASTGLTFGGSTATNTGLKLPSSTAASTSAATGLSLQGALAPKTSAQGFTAPTSTTAATANQKQMTYQQLEDHINKWMSELDNQEKDFLEQATQVNAWDRLLIDNGEKISALNSDMERVKIDQQKLDHELDFIKSQQQELSDLLIPLEKSVEQQPNINFQQHADLEREHTYQLAENVDAQLKRMVQDLKEIIDHLNMTNSNQDNSDPTQQVTKILNSHMDSLQWIDQNSALLGRKVDEISKQMEMQRKEQERNFRLVYN</sequence>
<gene>
    <name evidence="15" type="ORF">KP79_PYT18139</name>
</gene>
<keyword evidence="10" id="KW-0906">Nuclear pore complex</keyword>
<dbReference type="FunFam" id="1.20.5.170:FF:000040">
    <property type="entry name" value="Nuclear pore glycoprotein p62"/>
    <property type="match status" value="1"/>
</dbReference>
<evidence type="ECO:0000313" key="16">
    <source>
        <dbReference type="Proteomes" id="UP000242188"/>
    </source>
</evidence>
<evidence type="ECO:0000256" key="8">
    <source>
        <dbReference type="ARBA" id="ARBA00022989"/>
    </source>
</evidence>
<evidence type="ECO:0000256" key="9">
    <source>
        <dbReference type="ARBA" id="ARBA00023010"/>
    </source>
</evidence>
<dbReference type="Proteomes" id="UP000242188">
    <property type="component" value="Unassembled WGS sequence"/>
</dbReference>
<evidence type="ECO:0000256" key="4">
    <source>
        <dbReference type="ARBA" id="ARBA00022448"/>
    </source>
</evidence>
<accession>A0A210R4K2</accession>
<keyword evidence="6" id="KW-0509">mRNA transport</keyword>
<dbReference type="GO" id="GO:0006606">
    <property type="term" value="P:protein import into nucleus"/>
    <property type="evidence" value="ECO:0007669"/>
    <property type="project" value="TreeGrafter"/>
</dbReference>
<evidence type="ECO:0000256" key="5">
    <source>
        <dbReference type="ARBA" id="ARBA00022692"/>
    </source>
</evidence>
<feature type="transmembrane region" description="Helical" evidence="13">
    <location>
        <begin position="292"/>
        <end position="315"/>
    </location>
</feature>
<dbReference type="Gene3D" id="1.20.5.170">
    <property type="match status" value="1"/>
</dbReference>
<dbReference type="SUPFAM" id="SSF48652">
    <property type="entry name" value="Tetraspanin"/>
    <property type="match status" value="1"/>
</dbReference>
<dbReference type="InterPro" id="IPR026010">
    <property type="entry name" value="NSP1/NUP62"/>
</dbReference>
<feature type="transmembrane region" description="Helical" evidence="13">
    <location>
        <begin position="130"/>
        <end position="153"/>
    </location>
</feature>
<evidence type="ECO:0000313" key="15">
    <source>
        <dbReference type="EMBL" id="OWF56003.1"/>
    </source>
</evidence>
<evidence type="ECO:0000256" key="7">
    <source>
        <dbReference type="ARBA" id="ARBA00022927"/>
    </source>
</evidence>
<dbReference type="GO" id="GO:0017056">
    <property type="term" value="F:structural constituent of nuclear pore"/>
    <property type="evidence" value="ECO:0007669"/>
    <property type="project" value="InterPro"/>
</dbReference>
<dbReference type="PRINTS" id="PR00259">
    <property type="entry name" value="TMFOUR"/>
</dbReference>
<feature type="transmembrane region" description="Helical" evidence="13">
    <location>
        <begin position="100"/>
        <end position="123"/>
    </location>
</feature>
<evidence type="ECO:0000256" key="6">
    <source>
        <dbReference type="ARBA" id="ARBA00022816"/>
    </source>
</evidence>
<reference evidence="15 16" key="1">
    <citation type="journal article" date="2017" name="Nat. Ecol. Evol.">
        <title>Scallop genome provides insights into evolution of bilaterian karyotype and development.</title>
        <authorList>
            <person name="Wang S."/>
            <person name="Zhang J."/>
            <person name="Jiao W."/>
            <person name="Li J."/>
            <person name="Xun X."/>
            <person name="Sun Y."/>
            <person name="Guo X."/>
            <person name="Huan P."/>
            <person name="Dong B."/>
            <person name="Zhang L."/>
            <person name="Hu X."/>
            <person name="Sun X."/>
            <person name="Wang J."/>
            <person name="Zhao C."/>
            <person name="Wang Y."/>
            <person name="Wang D."/>
            <person name="Huang X."/>
            <person name="Wang R."/>
            <person name="Lv J."/>
            <person name="Li Y."/>
            <person name="Zhang Z."/>
            <person name="Liu B."/>
            <person name="Lu W."/>
            <person name="Hui Y."/>
            <person name="Liang J."/>
            <person name="Zhou Z."/>
            <person name="Hou R."/>
            <person name="Li X."/>
            <person name="Liu Y."/>
            <person name="Li H."/>
            <person name="Ning X."/>
            <person name="Lin Y."/>
            <person name="Zhao L."/>
            <person name="Xing Q."/>
            <person name="Dou J."/>
            <person name="Li Y."/>
            <person name="Mao J."/>
            <person name="Guo H."/>
            <person name="Dou H."/>
            <person name="Li T."/>
            <person name="Mu C."/>
            <person name="Jiang W."/>
            <person name="Fu Q."/>
            <person name="Fu X."/>
            <person name="Miao Y."/>
            <person name="Liu J."/>
            <person name="Yu Q."/>
            <person name="Li R."/>
            <person name="Liao H."/>
            <person name="Li X."/>
            <person name="Kong Y."/>
            <person name="Jiang Z."/>
            <person name="Chourrout D."/>
            <person name="Li R."/>
            <person name="Bao Z."/>
        </authorList>
    </citation>
    <scope>NUCLEOTIDE SEQUENCE [LARGE SCALE GENOMIC DNA]</scope>
    <source>
        <strain evidence="15 16">PY_sf001</strain>
    </source>
</reference>
<dbReference type="InterPro" id="IPR008952">
    <property type="entry name" value="Tetraspanin_EC2_sf"/>
</dbReference>
<dbReference type="GO" id="GO:0044613">
    <property type="term" value="C:nuclear pore central transport channel"/>
    <property type="evidence" value="ECO:0007669"/>
    <property type="project" value="TreeGrafter"/>
</dbReference>
<evidence type="ECO:0000256" key="12">
    <source>
        <dbReference type="ARBA" id="ARBA00023242"/>
    </source>
</evidence>
<evidence type="ECO:0000256" key="3">
    <source>
        <dbReference type="ARBA" id="ARBA00005911"/>
    </source>
</evidence>
<dbReference type="Pfam" id="PF05064">
    <property type="entry name" value="Nsp1_C"/>
    <property type="match status" value="1"/>
</dbReference>
<dbReference type="EMBL" id="NEDP02000388">
    <property type="protein sequence ID" value="OWF56003.1"/>
    <property type="molecule type" value="Genomic_DNA"/>
</dbReference>
<dbReference type="OrthoDB" id="344345at2759"/>
<keyword evidence="9" id="KW-0811">Translocation</keyword>
<comment type="subcellular location">
    <subcellularLocation>
        <location evidence="1">Membrane</location>
        <topology evidence="1">Multi-pass membrane protein</topology>
    </subcellularLocation>
    <subcellularLocation>
        <location evidence="2">Nucleus</location>
        <location evidence="2">Nuclear pore complex</location>
    </subcellularLocation>
</comment>
<evidence type="ECO:0000256" key="11">
    <source>
        <dbReference type="ARBA" id="ARBA00023136"/>
    </source>
</evidence>
<evidence type="ECO:0000256" key="2">
    <source>
        <dbReference type="ARBA" id="ARBA00004567"/>
    </source>
</evidence>
<keyword evidence="7" id="KW-0653">Protein transport</keyword>
<protein>
    <submittedName>
        <fullName evidence="15">Nuclear pore glycoprotein p62</fullName>
    </submittedName>
</protein>
<dbReference type="GO" id="GO:0005543">
    <property type="term" value="F:phospholipid binding"/>
    <property type="evidence" value="ECO:0007669"/>
    <property type="project" value="TreeGrafter"/>
</dbReference>
<keyword evidence="5 13" id="KW-0812">Transmembrane</keyword>
<proteinExistence type="inferred from homology"/>
<evidence type="ECO:0000256" key="10">
    <source>
        <dbReference type="ARBA" id="ARBA00023132"/>
    </source>
</evidence>
<keyword evidence="8 13" id="KW-1133">Transmembrane helix</keyword>
<evidence type="ECO:0000256" key="13">
    <source>
        <dbReference type="SAM" id="Phobius"/>
    </source>
</evidence>
<dbReference type="GO" id="GO:0051028">
    <property type="term" value="P:mRNA transport"/>
    <property type="evidence" value="ECO:0007669"/>
    <property type="project" value="UniProtKB-KW"/>
</dbReference>
<organism evidence="15 16">
    <name type="scientific">Mizuhopecten yessoensis</name>
    <name type="common">Japanese scallop</name>
    <name type="synonym">Patinopecten yessoensis</name>
    <dbReference type="NCBI Taxonomy" id="6573"/>
    <lineage>
        <taxon>Eukaryota</taxon>
        <taxon>Metazoa</taxon>
        <taxon>Spiralia</taxon>
        <taxon>Lophotrochozoa</taxon>
        <taxon>Mollusca</taxon>
        <taxon>Bivalvia</taxon>
        <taxon>Autobranchia</taxon>
        <taxon>Pteriomorphia</taxon>
        <taxon>Pectinida</taxon>
        <taxon>Pectinoidea</taxon>
        <taxon>Pectinidae</taxon>
        <taxon>Mizuhopecten</taxon>
    </lineage>
</organism>
<dbReference type="PANTHER" id="PTHR12084:SF0">
    <property type="entry name" value="NUCLEAR PORE GLYCOPROTEIN P62"/>
    <property type="match status" value="1"/>
</dbReference>
<keyword evidence="11 13" id="KW-0472">Membrane</keyword>
<dbReference type="InterPro" id="IPR007758">
    <property type="entry name" value="Nucleoporin_NSP1_C"/>
</dbReference>
<comment type="caution">
    <text evidence="15">The sequence shown here is derived from an EMBL/GenBank/DDBJ whole genome shotgun (WGS) entry which is preliminary data.</text>
</comment>
<feature type="transmembrane region" description="Helical" evidence="13">
    <location>
        <begin position="60"/>
        <end position="80"/>
    </location>
</feature>
<evidence type="ECO:0000259" key="14">
    <source>
        <dbReference type="Pfam" id="PF05064"/>
    </source>
</evidence>
<keyword evidence="4" id="KW-0813">Transport</keyword>
<dbReference type="InterPro" id="IPR018499">
    <property type="entry name" value="Tetraspanin/Peripherin"/>
</dbReference>
<dbReference type="GO" id="GO:0016020">
    <property type="term" value="C:membrane"/>
    <property type="evidence" value="ECO:0007669"/>
    <property type="project" value="UniProtKB-SubCell"/>
</dbReference>
<comment type="similarity">
    <text evidence="3">Belongs to the nucleoporin NSP1/NUP62 family.</text>
</comment>
<evidence type="ECO:0000256" key="1">
    <source>
        <dbReference type="ARBA" id="ARBA00004141"/>
    </source>
</evidence>